<organism evidence="1 2">
    <name type="scientific">Cytobacillus horneckiae</name>
    <dbReference type="NCBI Taxonomy" id="549687"/>
    <lineage>
        <taxon>Bacteria</taxon>
        <taxon>Bacillati</taxon>
        <taxon>Bacillota</taxon>
        <taxon>Bacilli</taxon>
        <taxon>Bacillales</taxon>
        <taxon>Bacillaceae</taxon>
        <taxon>Cytobacillus</taxon>
    </lineage>
</organism>
<name>A0A2N0ZEB5_9BACI</name>
<dbReference type="AlphaFoldDB" id="A0A2N0ZEB5"/>
<reference evidence="1 2" key="1">
    <citation type="journal article" date="2010" name="Int. J. Syst. Evol. Microbiol.">
        <title>Bacillus horneckiae sp. nov., isolated from a spacecraft-assembly clean room.</title>
        <authorList>
            <person name="Vaishampayan P."/>
            <person name="Probst A."/>
            <person name="Krishnamurthi S."/>
            <person name="Ghosh S."/>
            <person name="Osman S."/>
            <person name="McDowall A."/>
            <person name="Ruckmani A."/>
            <person name="Mayilraj S."/>
            <person name="Venkateswaran K."/>
        </authorList>
    </citation>
    <scope>NUCLEOTIDE SEQUENCE [LARGE SCALE GENOMIC DNA]</scope>
    <source>
        <strain evidence="2">1PO1SC</strain>
    </source>
</reference>
<proteinExistence type="predicted"/>
<dbReference type="EMBL" id="PISD01000036">
    <property type="protein sequence ID" value="PKG27833.1"/>
    <property type="molecule type" value="Genomic_DNA"/>
</dbReference>
<keyword evidence="2" id="KW-1185">Reference proteome</keyword>
<evidence type="ECO:0000313" key="1">
    <source>
        <dbReference type="EMBL" id="PKG27833.1"/>
    </source>
</evidence>
<dbReference type="Proteomes" id="UP000233343">
    <property type="component" value="Unassembled WGS sequence"/>
</dbReference>
<protein>
    <submittedName>
        <fullName evidence="1">Uncharacterized protein</fullName>
    </submittedName>
</protein>
<accession>A0A2N0ZEB5</accession>
<gene>
    <name evidence="1" type="ORF">CWS20_17235</name>
</gene>
<evidence type="ECO:0000313" key="2">
    <source>
        <dbReference type="Proteomes" id="UP000233343"/>
    </source>
</evidence>
<comment type="caution">
    <text evidence="1">The sequence shown here is derived from an EMBL/GenBank/DDBJ whole genome shotgun (WGS) entry which is preliminary data.</text>
</comment>
<sequence>MSNHQATMAELTARIEQMRRERIAAGKPADPPEPFLPYAAAIVLAENIPDYLPYIVKYTQILNETDEVHPIDTSKLDRYFDGLKLIGQTAGTGGREAKLWAIFTGRALALIIRLNNDTYDGTVEKAVRQLHQFIRLIKMGKKPSIEHGVNHSTEIDDLKAECERYRSDESLMDKWRERYAEIEGDL</sequence>